<dbReference type="Pfam" id="PF13637">
    <property type="entry name" value="Ank_4"/>
    <property type="match status" value="1"/>
</dbReference>
<accession>H3BDE0</accession>
<dbReference type="GeneTree" id="ENSGT00390000012355"/>
<dbReference type="Ensembl" id="ENSLACT00000020049.1">
    <property type="protein sequence ID" value="ENSLACP00000019911.1"/>
    <property type="gene ID" value="ENSLACG00000017504.1"/>
</dbReference>
<evidence type="ECO:0000256" key="4">
    <source>
        <dbReference type="PROSITE-ProRule" id="PRU00023"/>
    </source>
</evidence>
<reference evidence="6" key="2">
    <citation type="submission" date="2025-08" db="UniProtKB">
        <authorList>
            <consortium name="Ensembl"/>
        </authorList>
    </citation>
    <scope>IDENTIFICATION</scope>
</reference>
<evidence type="ECO:0000256" key="3">
    <source>
        <dbReference type="ARBA" id="ARBA00023043"/>
    </source>
</evidence>
<dbReference type="PANTHER" id="PTHR24156:SF7">
    <property type="entry name" value="ANKYRIN REPEAT DOMAIN-CONTAINING PROTEIN 34B-LIKE"/>
    <property type="match status" value="1"/>
</dbReference>
<dbReference type="PANTHER" id="PTHR24156">
    <property type="entry name" value="ANK_REP_REGION DOMAIN-CONTAINING PROTEIN"/>
    <property type="match status" value="1"/>
</dbReference>
<dbReference type="OMA" id="ACIENAG"/>
<dbReference type="SMART" id="SM00248">
    <property type="entry name" value="ANK"/>
    <property type="match status" value="4"/>
</dbReference>
<dbReference type="eggNOG" id="ENOG502RWTC">
    <property type="taxonomic scope" value="Eukaryota"/>
</dbReference>
<feature type="region of interest" description="Disordered" evidence="5">
    <location>
        <begin position="221"/>
        <end position="248"/>
    </location>
</feature>
<reference evidence="7" key="1">
    <citation type="submission" date="2011-08" db="EMBL/GenBank/DDBJ databases">
        <title>The draft genome of Latimeria chalumnae.</title>
        <authorList>
            <person name="Di Palma F."/>
            <person name="Alfoldi J."/>
            <person name="Johnson J."/>
            <person name="Berlin A."/>
            <person name="Gnerre S."/>
            <person name="Jaffe D."/>
            <person name="MacCallum I."/>
            <person name="Young S."/>
            <person name="Walker B.J."/>
            <person name="Lander E."/>
            <person name="Lindblad-Toh K."/>
        </authorList>
    </citation>
    <scope>NUCLEOTIDE SEQUENCE [LARGE SCALE GENOMIC DNA]</scope>
    <source>
        <strain evidence="7">Wild caught</strain>
    </source>
</reference>
<dbReference type="Pfam" id="PF12796">
    <property type="entry name" value="Ank_2"/>
    <property type="match status" value="1"/>
</dbReference>
<dbReference type="PROSITE" id="PS50297">
    <property type="entry name" value="ANK_REP_REGION"/>
    <property type="match status" value="1"/>
</dbReference>
<dbReference type="Gene3D" id="1.25.40.20">
    <property type="entry name" value="Ankyrin repeat-containing domain"/>
    <property type="match status" value="1"/>
</dbReference>
<feature type="repeat" description="ANK" evidence="4">
    <location>
        <begin position="10"/>
        <end position="42"/>
    </location>
</feature>
<dbReference type="InterPro" id="IPR036770">
    <property type="entry name" value="Ankyrin_rpt-contain_sf"/>
</dbReference>
<evidence type="ECO:0000313" key="6">
    <source>
        <dbReference type="Ensembl" id="ENSLACP00000019911.1"/>
    </source>
</evidence>
<evidence type="ECO:0000313" key="7">
    <source>
        <dbReference type="Proteomes" id="UP000008672"/>
    </source>
</evidence>
<name>H3BDE0_LATCH</name>
<comment type="similarity">
    <text evidence="1">Belongs to the ANKRD34 family.</text>
</comment>
<dbReference type="InterPro" id="IPR002110">
    <property type="entry name" value="Ankyrin_rpt"/>
</dbReference>
<feature type="repeat" description="ANK" evidence="4">
    <location>
        <begin position="84"/>
        <end position="117"/>
    </location>
</feature>
<dbReference type="STRING" id="7897.ENSLACP00000019911"/>
<dbReference type="EMBL" id="AFYH01045631">
    <property type="status" value="NOT_ANNOTATED_CDS"/>
    <property type="molecule type" value="Genomic_DNA"/>
</dbReference>
<dbReference type="PROSITE" id="PS50088">
    <property type="entry name" value="ANK_REPEAT"/>
    <property type="match status" value="2"/>
</dbReference>
<keyword evidence="3 4" id="KW-0040">ANK repeat</keyword>
<dbReference type="InterPro" id="IPR042637">
    <property type="entry name" value="AN34A/B/C"/>
</dbReference>
<keyword evidence="2" id="KW-0677">Repeat</keyword>
<feature type="region of interest" description="Disordered" evidence="5">
    <location>
        <begin position="263"/>
        <end position="330"/>
    </location>
</feature>
<feature type="compositionally biased region" description="Basic and acidic residues" evidence="5">
    <location>
        <begin position="263"/>
        <end position="275"/>
    </location>
</feature>
<evidence type="ECO:0000256" key="2">
    <source>
        <dbReference type="ARBA" id="ARBA00022737"/>
    </source>
</evidence>
<dbReference type="AlphaFoldDB" id="H3BDE0"/>
<evidence type="ECO:0000256" key="1">
    <source>
        <dbReference type="ARBA" id="ARBA00010029"/>
    </source>
</evidence>
<reference evidence="6" key="3">
    <citation type="submission" date="2025-09" db="UniProtKB">
        <authorList>
            <consortium name="Ensembl"/>
        </authorList>
    </citation>
    <scope>IDENTIFICATION</scope>
</reference>
<dbReference type="InParanoid" id="H3BDE0"/>
<proteinExistence type="inferred from homology"/>
<keyword evidence="7" id="KW-1185">Reference proteome</keyword>
<sequence>TMEKPKEFLCDENPLQRAASLGKLRLVRLLVDGGAQVNERNEKGETALIASCKLKPEKHQSFSMVKMVKYLLENRADPNIQDKQGKTALMHACIENAGPEVASLLINSGADPSMEDYAGASALVYALNSKDKQTTKVLLDACKARGRDVIIIAKGKTSSGRKITKQYLNVPPSPDCDGHSSPVGCMSPSDIELKTGSPNYDVNEENIFDFKGVDKIVSPEGNWASGLATPPRKDDEAQNKSRPHQLQRLQSEPWLAIHYLSDKTRSSDEENDHSPVEQGCPLKINNGTVLRRRSLSRGVSMDAAEGQPSEHSHFSLKGSLSRTSRKSSDNLPSLTKALTFWRRNTLPTVQDKDLLQLPYLLNGRKRMTGDQYCSDSNLPSDPIPEEYEINKLNKKNAHPTSLTQSPLSHSRQSLPETAIDLTCKKKTNFSESYSSGLAVSEDSPGFLPSLKGSSTVQLCTPTSTQLTNTLTDIPRPPLSSLSNSTKITGVRAKKMLRRHSIQVEQMKQLNNYEQIIT</sequence>
<evidence type="ECO:0000256" key="5">
    <source>
        <dbReference type="SAM" id="MobiDB-lite"/>
    </source>
</evidence>
<organism evidence="6 7">
    <name type="scientific">Latimeria chalumnae</name>
    <name type="common">Coelacanth</name>
    <dbReference type="NCBI Taxonomy" id="7897"/>
    <lineage>
        <taxon>Eukaryota</taxon>
        <taxon>Metazoa</taxon>
        <taxon>Chordata</taxon>
        <taxon>Craniata</taxon>
        <taxon>Vertebrata</taxon>
        <taxon>Euteleostomi</taxon>
        <taxon>Coelacanthiformes</taxon>
        <taxon>Coelacanthidae</taxon>
        <taxon>Latimeria</taxon>
    </lineage>
</organism>
<dbReference type="HOGENOM" id="CLU_042805_0_0_1"/>
<protein>
    <submittedName>
        <fullName evidence="6">Uncharacterized protein</fullName>
    </submittedName>
</protein>
<dbReference type="Proteomes" id="UP000008672">
    <property type="component" value="Unassembled WGS sequence"/>
</dbReference>
<dbReference type="SUPFAM" id="SSF48403">
    <property type="entry name" value="Ankyrin repeat"/>
    <property type="match status" value="1"/>
</dbReference>